<feature type="non-terminal residue" evidence="11">
    <location>
        <position position="572"/>
    </location>
</feature>
<protein>
    <recommendedName>
        <fullName evidence="1">RNA helicase</fullName>
        <ecNumber evidence="1">3.6.4.13</ecNumber>
    </recommendedName>
</protein>
<dbReference type="Proteomes" id="UP001153148">
    <property type="component" value="Unassembled WGS sequence"/>
</dbReference>
<feature type="domain" description="CS" evidence="10">
    <location>
        <begin position="490"/>
        <end position="572"/>
    </location>
</feature>
<keyword evidence="6" id="KW-0067">ATP-binding</keyword>
<name>A0ABN7NWK1_TIMPD</name>
<dbReference type="EMBL" id="CAJPIN010008951">
    <property type="protein sequence ID" value="CAG2059207.1"/>
    <property type="molecule type" value="Genomic_DNA"/>
</dbReference>
<evidence type="ECO:0000256" key="1">
    <source>
        <dbReference type="ARBA" id="ARBA00012552"/>
    </source>
</evidence>
<dbReference type="InterPro" id="IPR008978">
    <property type="entry name" value="HSP20-like_chaperone"/>
</dbReference>
<evidence type="ECO:0000313" key="12">
    <source>
        <dbReference type="Proteomes" id="UP001153148"/>
    </source>
</evidence>
<evidence type="ECO:0000256" key="5">
    <source>
        <dbReference type="ARBA" id="ARBA00022806"/>
    </source>
</evidence>
<keyword evidence="2" id="KW-0677">Repeat</keyword>
<dbReference type="SUPFAM" id="SSF63748">
    <property type="entry name" value="Tudor/PWWP/MBT"/>
    <property type="match status" value="1"/>
</dbReference>
<evidence type="ECO:0000256" key="4">
    <source>
        <dbReference type="ARBA" id="ARBA00022801"/>
    </source>
</evidence>
<keyword evidence="4" id="KW-0378">Hydrolase</keyword>
<reference evidence="11" key="1">
    <citation type="submission" date="2021-03" db="EMBL/GenBank/DDBJ databases">
        <authorList>
            <person name="Tran Van P."/>
        </authorList>
    </citation>
    <scope>NUCLEOTIDE SEQUENCE</scope>
</reference>
<keyword evidence="8" id="KW-1133">Transmembrane helix</keyword>
<keyword evidence="12" id="KW-1185">Reference proteome</keyword>
<feature type="transmembrane region" description="Helical" evidence="8">
    <location>
        <begin position="69"/>
        <end position="87"/>
    </location>
</feature>
<evidence type="ECO:0000256" key="7">
    <source>
        <dbReference type="ARBA" id="ARBA00047984"/>
    </source>
</evidence>
<dbReference type="InterPro" id="IPR007052">
    <property type="entry name" value="CS_dom"/>
</dbReference>
<keyword evidence="8" id="KW-0472">Membrane</keyword>
<comment type="caution">
    <text evidence="11">The sequence shown here is derived from an EMBL/GenBank/DDBJ whole genome shotgun (WGS) entry which is preliminary data.</text>
</comment>
<accession>A0ABN7NWK1</accession>
<dbReference type="Gene3D" id="2.60.40.790">
    <property type="match status" value="1"/>
</dbReference>
<evidence type="ECO:0000313" key="11">
    <source>
        <dbReference type="EMBL" id="CAG2059207.1"/>
    </source>
</evidence>
<comment type="catalytic activity">
    <reaction evidence="7">
        <text>ATP + H2O = ADP + phosphate + H(+)</text>
        <dbReference type="Rhea" id="RHEA:13065"/>
        <dbReference type="ChEBI" id="CHEBI:15377"/>
        <dbReference type="ChEBI" id="CHEBI:15378"/>
        <dbReference type="ChEBI" id="CHEBI:30616"/>
        <dbReference type="ChEBI" id="CHEBI:43474"/>
        <dbReference type="ChEBI" id="CHEBI:456216"/>
        <dbReference type="EC" id="3.6.4.13"/>
    </reaction>
</comment>
<dbReference type="PROSITE" id="PS51203">
    <property type="entry name" value="CS"/>
    <property type="match status" value="1"/>
</dbReference>
<organism evidence="11 12">
    <name type="scientific">Timema podura</name>
    <name type="common">Walking stick</name>
    <dbReference type="NCBI Taxonomy" id="61482"/>
    <lineage>
        <taxon>Eukaryota</taxon>
        <taxon>Metazoa</taxon>
        <taxon>Ecdysozoa</taxon>
        <taxon>Arthropoda</taxon>
        <taxon>Hexapoda</taxon>
        <taxon>Insecta</taxon>
        <taxon>Pterygota</taxon>
        <taxon>Neoptera</taxon>
        <taxon>Polyneoptera</taxon>
        <taxon>Phasmatodea</taxon>
        <taxon>Timematodea</taxon>
        <taxon>Timematoidea</taxon>
        <taxon>Timematidae</taxon>
        <taxon>Timema</taxon>
    </lineage>
</organism>
<feature type="domain" description="Tudor" evidence="9">
    <location>
        <begin position="232"/>
        <end position="291"/>
    </location>
</feature>
<sequence>MAHVFKYCKEPTPKDVWTRASFADPHLSWYTQDHLTEKEEKIKKDARKDKLIFLESNSAFMRARCNRTLAQLINILIVLSLGNTLWLNPFMARQHLEELGNDVFIMSLRKELLNHGYAVDNPQHLEKLYSLCHDADIPVPCMNQKAETDQLNYQKYVVNEQQECSISPKERYLHPDTIKDEVITQRSPIKENEAIKREKTLSNGSDKKRQALKPQWAFLPKDEWCPVLLRSAINPNEVFVQVEKFSERWYRAQIVQITNDKKVELFFVDHGDFQFVDVDSLADIPESLIKKLPFQAIECRLVGVKPKQDNTWSEEATDSLYHWSEIIGNLSVKVCTTGPATWTGTLKYGVVMVSGTGEALSIVNQELVIDIDLGCEFLNEEIHYLDNLANPRQNLEVDENEECDTDFTDEEEFDFNFDDQESMAFMTKALGLPETLLKTPEQQAPNIMKAIEMAPCLEKCSSQLVDESIKSMPDGSCTPRDPVPTLSNCVRTPSVTWHQDTACVNVRIAVTDLRSYYVKCEPTRLQFRANVNEGTFTYFLDMFLYGVINIEEVACYETSCEIHVKLRKITPG</sequence>
<dbReference type="Pfam" id="PF04969">
    <property type="entry name" value="CS"/>
    <property type="match status" value="1"/>
</dbReference>
<proteinExistence type="predicted"/>
<dbReference type="PROSITE" id="PS50304">
    <property type="entry name" value="TUDOR"/>
    <property type="match status" value="1"/>
</dbReference>
<keyword evidence="5" id="KW-0347">Helicase</keyword>
<gene>
    <name evidence="11" type="ORF">TPAB3V08_LOCUS6172</name>
</gene>
<dbReference type="PANTHER" id="PTHR22655">
    <property type="entry name" value="ATP-DEPENDENT RNA HELICASE TDRD12-RELATED"/>
    <property type="match status" value="1"/>
</dbReference>
<dbReference type="Gene3D" id="2.40.50.90">
    <property type="match status" value="1"/>
</dbReference>
<dbReference type="PANTHER" id="PTHR22655:SF2">
    <property type="entry name" value="ATP-DEPENDENT RNA HELICASE TDRD12-RELATED"/>
    <property type="match status" value="1"/>
</dbReference>
<dbReference type="SUPFAM" id="SSF49764">
    <property type="entry name" value="HSP20-like chaperones"/>
    <property type="match status" value="1"/>
</dbReference>
<keyword evidence="8" id="KW-0812">Transmembrane</keyword>
<evidence type="ECO:0000256" key="8">
    <source>
        <dbReference type="SAM" id="Phobius"/>
    </source>
</evidence>
<evidence type="ECO:0000259" key="9">
    <source>
        <dbReference type="PROSITE" id="PS50304"/>
    </source>
</evidence>
<evidence type="ECO:0000256" key="3">
    <source>
        <dbReference type="ARBA" id="ARBA00022741"/>
    </source>
</evidence>
<evidence type="ECO:0000259" key="10">
    <source>
        <dbReference type="PROSITE" id="PS51203"/>
    </source>
</evidence>
<dbReference type="InterPro" id="IPR002999">
    <property type="entry name" value="Tudor"/>
</dbReference>
<dbReference type="EC" id="3.6.4.13" evidence="1"/>
<evidence type="ECO:0000256" key="6">
    <source>
        <dbReference type="ARBA" id="ARBA00022840"/>
    </source>
</evidence>
<dbReference type="SMART" id="SM00333">
    <property type="entry name" value="TUDOR"/>
    <property type="match status" value="1"/>
</dbReference>
<evidence type="ECO:0000256" key="2">
    <source>
        <dbReference type="ARBA" id="ARBA00022737"/>
    </source>
</evidence>
<keyword evidence="3" id="KW-0547">Nucleotide-binding</keyword>
<dbReference type="Pfam" id="PF00567">
    <property type="entry name" value="TUDOR"/>
    <property type="match status" value="1"/>
</dbReference>
<dbReference type="InterPro" id="IPR035437">
    <property type="entry name" value="SNase_OB-fold_sf"/>
</dbReference>